<evidence type="ECO:0000313" key="3">
    <source>
        <dbReference type="Proteomes" id="UP000231279"/>
    </source>
</evidence>
<dbReference type="InterPro" id="IPR038881">
    <property type="entry name" value="Yae1-like"/>
</dbReference>
<dbReference type="STRING" id="429701.A0A2G9GVT7"/>
<feature type="region of interest" description="Disordered" evidence="1">
    <location>
        <begin position="1"/>
        <end position="20"/>
    </location>
</feature>
<organism evidence="2 3">
    <name type="scientific">Handroanthus impetiginosus</name>
    <dbReference type="NCBI Taxonomy" id="429701"/>
    <lineage>
        <taxon>Eukaryota</taxon>
        <taxon>Viridiplantae</taxon>
        <taxon>Streptophyta</taxon>
        <taxon>Embryophyta</taxon>
        <taxon>Tracheophyta</taxon>
        <taxon>Spermatophyta</taxon>
        <taxon>Magnoliopsida</taxon>
        <taxon>eudicotyledons</taxon>
        <taxon>Gunneridae</taxon>
        <taxon>Pentapetalae</taxon>
        <taxon>asterids</taxon>
        <taxon>lamiids</taxon>
        <taxon>Lamiales</taxon>
        <taxon>Bignoniaceae</taxon>
        <taxon>Crescentiina</taxon>
        <taxon>Tabebuia alliance</taxon>
        <taxon>Handroanthus</taxon>
    </lineage>
</organism>
<gene>
    <name evidence="2" type="ORF">CDL12_18017</name>
</gene>
<protein>
    <submittedName>
        <fullName evidence="2">Uncharacterized protein</fullName>
    </submittedName>
</protein>
<reference evidence="3" key="1">
    <citation type="journal article" date="2018" name="Gigascience">
        <title>Genome assembly of the Pink Ipe (Handroanthus impetiginosus, Bignoniaceae), a highly valued, ecologically keystone Neotropical timber forest tree.</title>
        <authorList>
            <person name="Silva-Junior O.B."/>
            <person name="Grattapaglia D."/>
            <person name="Novaes E."/>
            <person name="Collevatti R.G."/>
        </authorList>
    </citation>
    <scope>NUCLEOTIDE SEQUENCE [LARGE SCALE GENOMIC DNA]</scope>
    <source>
        <strain evidence="3">cv. UFG-1</strain>
    </source>
</reference>
<evidence type="ECO:0000256" key="1">
    <source>
        <dbReference type="SAM" id="MobiDB-lite"/>
    </source>
</evidence>
<dbReference type="EMBL" id="NKXS01003545">
    <property type="protein sequence ID" value="PIN09403.1"/>
    <property type="molecule type" value="Genomic_DNA"/>
</dbReference>
<dbReference type="Proteomes" id="UP000231279">
    <property type="component" value="Unassembled WGS sequence"/>
</dbReference>
<dbReference type="PANTHER" id="PTHR18829">
    <property type="entry name" value="PROTEIN YAE1 HOMOLOG"/>
    <property type="match status" value="1"/>
</dbReference>
<comment type="caution">
    <text evidence="2">The sequence shown here is derived from an EMBL/GenBank/DDBJ whole genome shotgun (WGS) entry which is preliminary data.</text>
</comment>
<dbReference type="OrthoDB" id="20086at2759"/>
<keyword evidence="3" id="KW-1185">Reference proteome</keyword>
<dbReference type="PANTHER" id="PTHR18829:SF0">
    <property type="entry name" value="PROTEIN YAE1 HOMOLOG"/>
    <property type="match status" value="1"/>
</dbReference>
<name>A0A2G9GVT7_9LAMI</name>
<proteinExistence type="predicted"/>
<accession>A0A2G9GVT7</accession>
<evidence type="ECO:0000313" key="2">
    <source>
        <dbReference type="EMBL" id="PIN09403.1"/>
    </source>
</evidence>
<sequence length="84" mass="9457">MDSLPGGVRERLVEKEETRDKFRSLHESVQSLSTADALKLFYEDQMRKSANQANDDINVLENYSGELQSLLSESPLVEGSLKVN</sequence>
<dbReference type="AlphaFoldDB" id="A0A2G9GVT7"/>
<feature type="compositionally biased region" description="Basic and acidic residues" evidence="1">
    <location>
        <begin position="8"/>
        <end position="20"/>
    </location>
</feature>